<dbReference type="SUPFAM" id="SSF52540">
    <property type="entry name" value="P-loop containing nucleoside triphosphate hydrolases"/>
    <property type="match status" value="1"/>
</dbReference>
<feature type="domain" description="ABC transporter" evidence="3">
    <location>
        <begin position="2"/>
        <end position="228"/>
    </location>
</feature>
<evidence type="ECO:0000313" key="5">
    <source>
        <dbReference type="Proteomes" id="UP000619457"/>
    </source>
</evidence>
<dbReference type="Proteomes" id="UP000619457">
    <property type="component" value="Unassembled WGS sequence"/>
</dbReference>
<sequence>MILLTQMSFAYQKNKPLFDQMDWQVGSGQVIGLLGKNGAGKSTLLRLLAGLLKPKSGDISIHGYRPFDRSPLFLQDMIILPEENYLPDKSSIQRYIKSIASFYPEFDHAKMVRMQEEFDLPKDQKLGNISFGQRKKLLIAIALASGCKTLLLDEPTNGLDIPSKSLFRKIVTANLRDDQTIIISTHQVKDVENLIDRAVIVNDGKVIFDEDMLAISDQWYFGLSSLPDAEAVYSEKSMGGYHYITALGPGKQPSQISLELLFNAVINKQLHSPQPQNA</sequence>
<reference evidence="4" key="2">
    <citation type="submission" date="2020-09" db="EMBL/GenBank/DDBJ databases">
        <authorList>
            <person name="Sun Q."/>
            <person name="Kim S."/>
        </authorList>
    </citation>
    <scope>NUCLEOTIDE SEQUENCE</scope>
    <source>
        <strain evidence="4">KCTC 12368</strain>
    </source>
</reference>
<keyword evidence="5" id="KW-1185">Reference proteome</keyword>
<organism evidence="4 5">
    <name type="scientific">Echinicola pacifica</name>
    <dbReference type="NCBI Taxonomy" id="346377"/>
    <lineage>
        <taxon>Bacteria</taxon>
        <taxon>Pseudomonadati</taxon>
        <taxon>Bacteroidota</taxon>
        <taxon>Cytophagia</taxon>
        <taxon>Cytophagales</taxon>
        <taxon>Cyclobacteriaceae</taxon>
        <taxon>Echinicola</taxon>
    </lineage>
</organism>
<dbReference type="EMBL" id="BMWX01000004">
    <property type="protein sequence ID" value="GGZ31200.1"/>
    <property type="molecule type" value="Genomic_DNA"/>
</dbReference>
<dbReference type="GO" id="GO:0005524">
    <property type="term" value="F:ATP binding"/>
    <property type="evidence" value="ECO:0007669"/>
    <property type="project" value="UniProtKB-KW"/>
</dbReference>
<evidence type="ECO:0000313" key="4">
    <source>
        <dbReference type="EMBL" id="GGZ31200.1"/>
    </source>
</evidence>
<dbReference type="Pfam" id="PF00005">
    <property type="entry name" value="ABC_tran"/>
    <property type="match status" value="1"/>
</dbReference>
<gene>
    <name evidence="4" type="ORF">GCM10007049_25250</name>
</gene>
<evidence type="ECO:0000259" key="3">
    <source>
        <dbReference type="PROSITE" id="PS50893"/>
    </source>
</evidence>
<name>A0A918Q4W1_9BACT</name>
<proteinExistence type="predicted"/>
<dbReference type="SMART" id="SM00382">
    <property type="entry name" value="AAA"/>
    <property type="match status" value="1"/>
</dbReference>
<protein>
    <submittedName>
        <fullName evidence="4">ABC transporter ATP-binding protein</fullName>
    </submittedName>
</protein>
<dbReference type="Gene3D" id="3.40.50.300">
    <property type="entry name" value="P-loop containing nucleotide triphosphate hydrolases"/>
    <property type="match status" value="1"/>
</dbReference>
<dbReference type="AlphaFoldDB" id="A0A918Q4W1"/>
<dbReference type="InterPro" id="IPR003593">
    <property type="entry name" value="AAA+_ATPase"/>
</dbReference>
<keyword evidence="2 4" id="KW-0067">ATP-binding</keyword>
<evidence type="ECO:0000256" key="2">
    <source>
        <dbReference type="ARBA" id="ARBA00022840"/>
    </source>
</evidence>
<dbReference type="PROSITE" id="PS50893">
    <property type="entry name" value="ABC_TRANSPORTER_2"/>
    <property type="match status" value="1"/>
</dbReference>
<dbReference type="PANTHER" id="PTHR43158">
    <property type="entry name" value="SKFA PEPTIDE EXPORT ATP-BINDING PROTEIN SKFE"/>
    <property type="match status" value="1"/>
</dbReference>
<dbReference type="PANTHER" id="PTHR43158:SF1">
    <property type="entry name" value="ABC TRANSPORTER, ATP-BINDING PROTEIN"/>
    <property type="match status" value="1"/>
</dbReference>
<reference evidence="4" key="1">
    <citation type="journal article" date="2014" name="Int. J. Syst. Evol. Microbiol.">
        <title>Complete genome sequence of Corynebacterium casei LMG S-19264T (=DSM 44701T), isolated from a smear-ripened cheese.</title>
        <authorList>
            <consortium name="US DOE Joint Genome Institute (JGI-PGF)"/>
            <person name="Walter F."/>
            <person name="Albersmeier A."/>
            <person name="Kalinowski J."/>
            <person name="Ruckert C."/>
        </authorList>
    </citation>
    <scope>NUCLEOTIDE SEQUENCE</scope>
    <source>
        <strain evidence="4">KCTC 12368</strain>
    </source>
</reference>
<dbReference type="GO" id="GO:0016887">
    <property type="term" value="F:ATP hydrolysis activity"/>
    <property type="evidence" value="ECO:0007669"/>
    <property type="project" value="InterPro"/>
</dbReference>
<evidence type="ECO:0000256" key="1">
    <source>
        <dbReference type="ARBA" id="ARBA00022741"/>
    </source>
</evidence>
<dbReference type="PROSITE" id="PS00211">
    <property type="entry name" value="ABC_TRANSPORTER_1"/>
    <property type="match status" value="1"/>
</dbReference>
<dbReference type="InterPro" id="IPR027417">
    <property type="entry name" value="P-loop_NTPase"/>
</dbReference>
<accession>A0A918Q4W1</accession>
<dbReference type="InterPro" id="IPR003439">
    <property type="entry name" value="ABC_transporter-like_ATP-bd"/>
</dbReference>
<dbReference type="InterPro" id="IPR017871">
    <property type="entry name" value="ABC_transporter-like_CS"/>
</dbReference>
<comment type="caution">
    <text evidence="4">The sequence shown here is derived from an EMBL/GenBank/DDBJ whole genome shotgun (WGS) entry which is preliminary data.</text>
</comment>
<keyword evidence="1" id="KW-0547">Nucleotide-binding</keyword>
<dbReference type="RefSeq" id="WP_044202615.1">
    <property type="nucleotide sequence ID" value="NZ_BMWX01000004.1"/>
</dbReference>